<dbReference type="OrthoDB" id="9788852at2"/>
<proteinExistence type="predicted"/>
<sequence>MEYVVPFRDVDQIQAIKRSLKKKSPRDYLLFTIGINTGLRISQLLALKIKDVYDGQKPKDYLQLESGEIVYLNDQVKKALQFYAHFIEFQEQHCLFASTNPDQPMTRQHAYRIIKQAALQVGLTDQIGTHTLRKTFGYHAYRQGVALSLLQQRFNHQTPAQTLRYIDIAKNEQTIPRINVNL</sequence>
<dbReference type="AlphaFoldDB" id="Q9K5P9"/>
<dbReference type="PANTHER" id="PTHR30349:SF82">
    <property type="entry name" value="INTEGRASE_RECOMBINASE YOEC-RELATED"/>
    <property type="match status" value="1"/>
</dbReference>
<reference evidence="3 4" key="1">
    <citation type="journal article" date="2000" name="Nucleic Acids Res.">
        <title>Complete genome sequence of the alkaliphilic bacterium Bacillus halodurans and genomic sequence comparison with Bacillus subtilis.</title>
        <authorList>
            <person name="Takami H."/>
            <person name="Nakasone K."/>
            <person name="Takaki Y."/>
            <person name="Maeno G."/>
            <person name="Sasaki R."/>
            <person name="Masui N."/>
            <person name="Fuji F."/>
            <person name="Hirama C."/>
            <person name="Nakamura Y."/>
            <person name="Ogasawara N."/>
            <person name="Kuhara S."/>
            <person name="Horikoshi K."/>
        </authorList>
    </citation>
    <scope>NUCLEOTIDE SEQUENCE [LARGE SCALE GENOMIC DNA]</scope>
    <source>
        <strain evidence="4">ATCC BAA-125 / DSM 18197 / FERM 7344 / JCM 9153 / C-125</strain>
    </source>
</reference>
<dbReference type="Pfam" id="PF00589">
    <property type="entry name" value="Phage_integrase"/>
    <property type="match status" value="1"/>
</dbReference>
<dbReference type="PIR" id="G84154">
    <property type="entry name" value="G84154"/>
</dbReference>
<dbReference type="PROSITE" id="PS51898">
    <property type="entry name" value="TYR_RECOMBINASE"/>
    <property type="match status" value="1"/>
</dbReference>
<dbReference type="RefSeq" id="WP_010900163.1">
    <property type="nucleotide sequence ID" value="NC_002570.2"/>
</dbReference>
<gene>
    <name evidence="3" type="ordered locus">BH4039</name>
</gene>
<dbReference type="GO" id="GO:0003677">
    <property type="term" value="F:DNA binding"/>
    <property type="evidence" value="ECO:0007669"/>
    <property type="project" value="InterPro"/>
</dbReference>
<dbReference type="SUPFAM" id="SSF56349">
    <property type="entry name" value="DNA breaking-rejoining enzymes"/>
    <property type="match status" value="1"/>
</dbReference>
<accession>Q9K5P9</accession>
<organism evidence="3 4">
    <name type="scientific">Halalkalibacterium halodurans (strain ATCC BAA-125 / DSM 18197 / FERM 7344 / JCM 9153 / C-125)</name>
    <name type="common">Bacillus halodurans</name>
    <dbReference type="NCBI Taxonomy" id="272558"/>
    <lineage>
        <taxon>Bacteria</taxon>
        <taxon>Bacillati</taxon>
        <taxon>Bacillota</taxon>
        <taxon>Bacilli</taxon>
        <taxon>Bacillales</taxon>
        <taxon>Bacillaceae</taxon>
        <taxon>Halalkalibacterium (ex Joshi et al. 2022)</taxon>
    </lineage>
</organism>
<protein>
    <submittedName>
        <fullName evidence="3">BH4039 protein</fullName>
    </submittedName>
</protein>
<dbReference type="Proteomes" id="UP000001258">
    <property type="component" value="Chromosome"/>
</dbReference>
<dbReference type="KEGG" id="bha:BH4039"/>
<dbReference type="GO" id="GO:0006310">
    <property type="term" value="P:DNA recombination"/>
    <property type="evidence" value="ECO:0007669"/>
    <property type="project" value="UniProtKB-KW"/>
</dbReference>
<dbReference type="PANTHER" id="PTHR30349">
    <property type="entry name" value="PHAGE INTEGRASE-RELATED"/>
    <property type="match status" value="1"/>
</dbReference>
<dbReference type="eggNOG" id="COG0582">
    <property type="taxonomic scope" value="Bacteria"/>
</dbReference>
<dbReference type="InterPro" id="IPR002104">
    <property type="entry name" value="Integrase_catalytic"/>
</dbReference>
<dbReference type="HOGENOM" id="CLU_027562_33_1_9"/>
<dbReference type="EMBL" id="BA000004">
    <property type="protein sequence ID" value="BAB07758.1"/>
    <property type="molecule type" value="Genomic_DNA"/>
</dbReference>
<evidence type="ECO:0000313" key="4">
    <source>
        <dbReference type="Proteomes" id="UP000001258"/>
    </source>
</evidence>
<dbReference type="Gene3D" id="1.10.443.10">
    <property type="entry name" value="Intergrase catalytic core"/>
    <property type="match status" value="1"/>
</dbReference>
<name>Q9K5P9_HALH5</name>
<dbReference type="InterPro" id="IPR011010">
    <property type="entry name" value="DNA_brk_join_enz"/>
</dbReference>
<keyword evidence="4" id="KW-1185">Reference proteome</keyword>
<dbReference type="InterPro" id="IPR050090">
    <property type="entry name" value="Tyrosine_recombinase_XerCD"/>
</dbReference>
<dbReference type="GO" id="GO:0015074">
    <property type="term" value="P:DNA integration"/>
    <property type="evidence" value="ECO:0007669"/>
    <property type="project" value="InterPro"/>
</dbReference>
<feature type="domain" description="Tyr recombinase" evidence="2">
    <location>
        <begin position="3"/>
        <end position="178"/>
    </location>
</feature>
<evidence type="ECO:0000256" key="1">
    <source>
        <dbReference type="ARBA" id="ARBA00023172"/>
    </source>
</evidence>
<evidence type="ECO:0000259" key="2">
    <source>
        <dbReference type="PROSITE" id="PS51898"/>
    </source>
</evidence>
<evidence type="ECO:0000313" key="3">
    <source>
        <dbReference type="EMBL" id="BAB07758.1"/>
    </source>
</evidence>
<dbReference type="InterPro" id="IPR013762">
    <property type="entry name" value="Integrase-like_cat_sf"/>
</dbReference>
<dbReference type="STRING" id="272558.gene:10729957"/>
<keyword evidence="1" id="KW-0233">DNA recombination</keyword>